<sequence>MAVIQVDQSKQILLRNKKPYFYLADTVWMAFQKLSVEEWKNYLRLRSRQGFNAVQVSVLPIAHDNSIGENDLEPFVLDDDGNYQFGQINEEYFDKAEEMVKMAEEMGITSCLHLFWVNYIPQTWGAEKSPERVIPYERLKEIAAYMIKRFDSYHPIYSVSGDTKFETPEVIKYYQTVFDVLEELSPNAVSSMHLAPTADPPQELTNRSGYSFYSYQSSHSGTDFLKNISAFSDQFLSKSCKKPIINTEPCYEAIGYYDDPCRKFSAFEVRWALWTSVLSGASAGITYGAHGAWGCHKKGMRFKAKNVWGEAYDFQDAIRLRGAEDAAFLKAFMEEHRLMGMLPAQQLSETGHVQVGKKDNAIVVYAPFDCEIVLGQQLSEYEVKAVNVARKMNFSPEILFRNGKTIIAPNGSNEDAVYLFYQ</sequence>
<accession>A0A8J6TZ09</accession>
<dbReference type="EMBL" id="JACRTL010000003">
    <property type="protein sequence ID" value="MBC8610722.1"/>
    <property type="molecule type" value="Genomic_DNA"/>
</dbReference>
<dbReference type="SUPFAM" id="SSF51445">
    <property type="entry name" value="(Trans)glycosidases"/>
    <property type="match status" value="1"/>
</dbReference>
<name>A0A8J6TZ09_9FIRM</name>
<dbReference type="Proteomes" id="UP000632659">
    <property type="component" value="Unassembled WGS sequence"/>
</dbReference>
<reference evidence="2" key="1">
    <citation type="submission" date="2020-08" db="EMBL/GenBank/DDBJ databases">
        <title>Genome public.</title>
        <authorList>
            <person name="Liu C."/>
            <person name="Sun Q."/>
        </authorList>
    </citation>
    <scope>NUCLEOTIDE SEQUENCE</scope>
    <source>
        <strain evidence="2">NSJ-15</strain>
    </source>
</reference>
<gene>
    <name evidence="2" type="ORF">H8702_06240</name>
</gene>
<evidence type="ECO:0000259" key="1">
    <source>
        <dbReference type="Pfam" id="PF13204"/>
    </source>
</evidence>
<dbReference type="InterPro" id="IPR025277">
    <property type="entry name" value="Apiosidase-like_cat_dom"/>
</dbReference>
<evidence type="ECO:0000313" key="3">
    <source>
        <dbReference type="Proteomes" id="UP000632659"/>
    </source>
</evidence>
<dbReference type="PANTHER" id="PTHR37836">
    <property type="entry name" value="LMO1036 PROTEIN"/>
    <property type="match status" value="1"/>
</dbReference>
<evidence type="ECO:0000313" key="2">
    <source>
        <dbReference type="EMBL" id="MBC8610722.1"/>
    </source>
</evidence>
<organism evidence="2 3">
    <name type="scientific">Massiliimalia timonensis</name>
    <dbReference type="NCBI Taxonomy" id="1987501"/>
    <lineage>
        <taxon>Bacteria</taxon>
        <taxon>Bacillati</taxon>
        <taxon>Bacillota</taxon>
        <taxon>Clostridia</taxon>
        <taxon>Eubacteriales</taxon>
        <taxon>Oscillospiraceae</taxon>
        <taxon>Massiliimalia</taxon>
    </lineage>
</organism>
<dbReference type="PANTHER" id="PTHR37836:SF3">
    <property type="entry name" value="ENDOGLUCANASE"/>
    <property type="match status" value="1"/>
</dbReference>
<dbReference type="Gene3D" id="3.20.20.80">
    <property type="entry name" value="Glycosidases"/>
    <property type="match status" value="1"/>
</dbReference>
<dbReference type="Pfam" id="PF13204">
    <property type="entry name" value="Apiosidase"/>
    <property type="match status" value="1"/>
</dbReference>
<dbReference type="RefSeq" id="WP_187536419.1">
    <property type="nucleotide sequence ID" value="NZ_JACRTL010000003.1"/>
</dbReference>
<proteinExistence type="predicted"/>
<dbReference type="AlphaFoldDB" id="A0A8J6TZ09"/>
<keyword evidence="3" id="KW-1185">Reference proteome</keyword>
<protein>
    <submittedName>
        <fullName evidence="2">DUF4038 domain-containing protein</fullName>
    </submittedName>
</protein>
<feature type="domain" description="Apiosidase-like catalytic" evidence="1">
    <location>
        <begin position="14"/>
        <end position="338"/>
    </location>
</feature>
<comment type="caution">
    <text evidence="2">The sequence shown here is derived from an EMBL/GenBank/DDBJ whole genome shotgun (WGS) entry which is preliminary data.</text>
</comment>
<dbReference type="InterPro" id="IPR017853">
    <property type="entry name" value="GH"/>
</dbReference>